<evidence type="ECO:0000259" key="2">
    <source>
        <dbReference type="Pfam" id="PF12804"/>
    </source>
</evidence>
<evidence type="ECO:0000256" key="1">
    <source>
        <dbReference type="ARBA" id="ARBA00022842"/>
    </source>
</evidence>
<accession>A0A1E3WFC1</accession>
<dbReference type="Gene3D" id="3.90.550.10">
    <property type="entry name" value="Spore Coat Polysaccharide Biosynthesis Protein SpsA, Chain A"/>
    <property type="match status" value="1"/>
</dbReference>
<dbReference type="CDD" id="cd04182">
    <property type="entry name" value="GT_2_like_f"/>
    <property type="match status" value="1"/>
</dbReference>
<dbReference type="EMBL" id="LPWD01000057">
    <property type="protein sequence ID" value="ODS03727.1"/>
    <property type="molecule type" value="Genomic_DNA"/>
</dbReference>
<dbReference type="AlphaFoldDB" id="A0A1E3WFC1"/>
<dbReference type="Pfam" id="PF12804">
    <property type="entry name" value="NTP_transf_3"/>
    <property type="match status" value="1"/>
</dbReference>
<dbReference type="InterPro" id="IPR025877">
    <property type="entry name" value="MobA-like_NTP_Trfase"/>
</dbReference>
<name>A0A1E3WFC1_9HYPH</name>
<dbReference type="OrthoDB" id="9779263at2"/>
<reference evidence="3 4" key="1">
    <citation type="journal article" date="2016" name="Environ. Microbiol.">
        <title>New Methyloceanibacter diversity from North Sea sediments includes methanotroph containing solely the soluble methane monooxygenase.</title>
        <authorList>
            <person name="Vekeman B."/>
            <person name="Kerckhof F.M."/>
            <person name="Cremers G."/>
            <person name="de Vos P."/>
            <person name="Vandamme P."/>
            <person name="Boon N."/>
            <person name="Op den Camp H.J."/>
            <person name="Heylen K."/>
        </authorList>
    </citation>
    <scope>NUCLEOTIDE SEQUENCE [LARGE SCALE GENOMIC DNA]</scope>
    <source>
        <strain evidence="3 4">R-67177</strain>
    </source>
</reference>
<keyword evidence="1" id="KW-0460">Magnesium</keyword>
<evidence type="ECO:0000313" key="4">
    <source>
        <dbReference type="Proteomes" id="UP000095042"/>
    </source>
</evidence>
<proteinExistence type="predicted"/>
<feature type="domain" description="MobA-like NTP transferase" evidence="2">
    <location>
        <begin position="6"/>
        <end position="168"/>
    </location>
</feature>
<dbReference type="PANTHER" id="PTHR43777">
    <property type="entry name" value="MOLYBDENUM COFACTOR CYTIDYLYLTRANSFERASE"/>
    <property type="match status" value="1"/>
</dbReference>
<dbReference type="GO" id="GO:0016779">
    <property type="term" value="F:nucleotidyltransferase activity"/>
    <property type="evidence" value="ECO:0007669"/>
    <property type="project" value="UniProtKB-ARBA"/>
</dbReference>
<keyword evidence="4" id="KW-1185">Reference proteome</keyword>
<dbReference type="RefSeq" id="WP_069623072.1">
    <property type="nucleotide sequence ID" value="NZ_LPWD01000057.1"/>
</dbReference>
<evidence type="ECO:0000313" key="3">
    <source>
        <dbReference type="EMBL" id="ODS03727.1"/>
    </source>
</evidence>
<dbReference type="SUPFAM" id="SSF53448">
    <property type="entry name" value="Nucleotide-diphospho-sugar transferases"/>
    <property type="match status" value="1"/>
</dbReference>
<protein>
    <recommendedName>
        <fullName evidence="2">MobA-like NTP transferase domain-containing protein</fullName>
    </recommendedName>
</protein>
<sequence length="203" mass="21038">MGALGAVLLAAGASERFGSDNKLLTDIDGRPMVRGVADALLGASCVGEVLVVTGHDAPAVEGALDSLEVRFVFNADWRDGMGGSIALGVAKLAASLDGALIVPGDMPFLKPSVSRRVLGRFRERDGGSIVFPATPAGEQRNPVIWPRRFFGLLEGLTGPQGGKRLLIELAGSCSAVLIADETVLLDFDSADDLPAASRARPST</sequence>
<dbReference type="Proteomes" id="UP000095042">
    <property type="component" value="Unassembled WGS sequence"/>
</dbReference>
<comment type="caution">
    <text evidence="3">The sequence shown here is derived from an EMBL/GenBank/DDBJ whole genome shotgun (WGS) entry which is preliminary data.</text>
</comment>
<dbReference type="InterPro" id="IPR029044">
    <property type="entry name" value="Nucleotide-diphossugar_trans"/>
</dbReference>
<gene>
    <name evidence="3" type="ORF">AUC71_00575</name>
</gene>
<dbReference type="PANTHER" id="PTHR43777:SF1">
    <property type="entry name" value="MOLYBDENUM COFACTOR CYTIDYLYLTRANSFERASE"/>
    <property type="match status" value="1"/>
</dbReference>
<organism evidence="3 4">
    <name type="scientific">Methyloceanibacter marginalis</name>
    <dbReference type="NCBI Taxonomy" id="1774971"/>
    <lineage>
        <taxon>Bacteria</taxon>
        <taxon>Pseudomonadati</taxon>
        <taxon>Pseudomonadota</taxon>
        <taxon>Alphaproteobacteria</taxon>
        <taxon>Hyphomicrobiales</taxon>
        <taxon>Hyphomicrobiaceae</taxon>
        <taxon>Methyloceanibacter</taxon>
    </lineage>
</organism>